<name>A0ABX7QBA0_9FLAO</name>
<evidence type="ECO:0000313" key="1">
    <source>
        <dbReference type="EMBL" id="QSW88311.1"/>
    </source>
</evidence>
<organism evidence="1 2">
    <name type="scientific">Flavobacterium endoglycinae</name>
    <dbReference type="NCBI Taxonomy" id="2816357"/>
    <lineage>
        <taxon>Bacteria</taxon>
        <taxon>Pseudomonadati</taxon>
        <taxon>Bacteroidota</taxon>
        <taxon>Flavobacteriia</taxon>
        <taxon>Flavobacteriales</taxon>
        <taxon>Flavobacteriaceae</taxon>
        <taxon>Flavobacterium</taxon>
    </lineage>
</organism>
<protein>
    <submittedName>
        <fullName evidence="1">Immunity 52 family protein</fullName>
    </submittedName>
</protein>
<accession>A0ABX7QBA0</accession>
<proteinExistence type="predicted"/>
<reference evidence="1 2" key="1">
    <citation type="submission" date="2021-03" db="EMBL/GenBank/DDBJ databases">
        <title>Flavobacterium kribbensis sp. nov, an endophytic bacteria, isolated from soybean.</title>
        <authorList>
            <person name="Lee J."/>
            <person name="Seo J."/>
        </authorList>
    </citation>
    <scope>NUCLEOTIDE SEQUENCE [LARGE SCALE GENOMIC DNA]</scope>
    <source>
        <strain evidence="1 2">BB8</strain>
    </source>
</reference>
<dbReference type="Proteomes" id="UP000663440">
    <property type="component" value="Chromosome"/>
</dbReference>
<gene>
    <name evidence="1" type="ORF">J0383_18860</name>
</gene>
<sequence length="266" mass="29994">MMTKNSDKLAHYFSLELKFIFALSEKVLPTVDVQFEQLRRLCLSFSQNDLPIHEWYPSASSIKKSLLSPAFENDRVSQRAIDLENDRDDMIRTVGVWNGREGDGSAALTLMYNTMGVSDVSFSSDEISSLKHYDCVAKIIEDALQIWPLKIAEAAPFAYSADLKLFPSHSGVGWMLYLPNRIEIEQVPEARMIKHVKDLNGTEGTIIISEIDGPFYAENPEHVKAANAIETRLADLGLLPCYADLFAQIFNRSLKLRISEDEEDEG</sequence>
<dbReference type="EMBL" id="CP071448">
    <property type="protein sequence ID" value="QSW88311.1"/>
    <property type="molecule type" value="Genomic_DNA"/>
</dbReference>
<keyword evidence="2" id="KW-1185">Reference proteome</keyword>
<evidence type="ECO:0000313" key="2">
    <source>
        <dbReference type="Proteomes" id="UP000663440"/>
    </source>
</evidence>
<dbReference type="RefSeq" id="WP_207295514.1">
    <property type="nucleotide sequence ID" value="NZ_CP071448.1"/>
</dbReference>